<dbReference type="Gramene" id="OMO85411">
    <property type="protein sequence ID" value="OMO85411"/>
    <property type="gene ID" value="CCACVL1_10197"/>
</dbReference>
<dbReference type="OMA" id="FELEHTN"/>
<dbReference type="Pfam" id="PF14309">
    <property type="entry name" value="DUF4378"/>
    <property type="match status" value="1"/>
</dbReference>
<gene>
    <name evidence="3" type="ORF">CCACVL1_10197</name>
</gene>
<comment type="caution">
    <text evidence="3">The sequence shown here is derived from an EMBL/GenBank/DDBJ whole genome shotgun (WGS) entry which is preliminary data.</text>
</comment>
<feature type="domain" description="DUF4378" evidence="2">
    <location>
        <begin position="86"/>
        <end position="148"/>
    </location>
</feature>
<dbReference type="AlphaFoldDB" id="A0A1R3IS67"/>
<proteinExistence type="predicted"/>
<dbReference type="PANTHER" id="PTHR33623:SF5">
    <property type="entry name" value="HISTONE-LYSINE N-METHYLTRANSFERASE SETD1B-LIKE PROTEIN"/>
    <property type="match status" value="1"/>
</dbReference>
<evidence type="ECO:0000313" key="3">
    <source>
        <dbReference type="EMBL" id="OMO85411.1"/>
    </source>
</evidence>
<feature type="compositionally biased region" description="Acidic residues" evidence="1">
    <location>
        <begin position="16"/>
        <end position="25"/>
    </location>
</feature>
<evidence type="ECO:0000313" key="4">
    <source>
        <dbReference type="Proteomes" id="UP000188268"/>
    </source>
</evidence>
<organism evidence="3 4">
    <name type="scientific">Corchorus capsularis</name>
    <name type="common">Jute</name>
    <dbReference type="NCBI Taxonomy" id="210143"/>
    <lineage>
        <taxon>Eukaryota</taxon>
        <taxon>Viridiplantae</taxon>
        <taxon>Streptophyta</taxon>
        <taxon>Embryophyta</taxon>
        <taxon>Tracheophyta</taxon>
        <taxon>Spermatophyta</taxon>
        <taxon>Magnoliopsida</taxon>
        <taxon>eudicotyledons</taxon>
        <taxon>Gunneridae</taxon>
        <taxon>Pentapetalae</taxon>
        <taxon>rosids</taxon>
        <taxon>malvids</taxon>
        <taxon>Malvales</taxon>
        <taxon>Malvaceae</taxon>
        <taxon>Grewioideae</taxon>
        <taxon>Apeibeae</taxon>
        <taxon>Corchorus</taxon>
    </lineage>
</organism>
<feature type="region of interest" description="Disordered" evidence="1">
    <location>
        <begin position="1"/>
        <end position="25"/>
    </location>
</feature>
<dbReference type="PANTHER" id="PTHR33623">
    <property type="entry name" value="OS04G0572500 PROTEIN"/>
    <property type="match status" value="1"/>
</dbReference>
<name>A0A1R3IS67_COCAP</name>
<feature type="compositionally biased region" description="Basic and acidic residues" evidence="1">
    <location>
        <begin position="1"/>
        <end position="15"/>
    </location>
</feature>
<dbReference type="Proteomes" id="UP000188268">
    <property type="component" value="Unassembled WGS sequence"/>
</dbReference>
<protein>
    <recommendedName>
        <fullName evidence="2">DUF4378 domain-containing protein</fullName>
    </recommendedName>
</protein>
<dbReference type="InterPro" id="IPR025486">
    <property type="entry name" value="DUF4378"/>
</dbReference>
<reference evidence="3 4" key="1">
    <citation type="submission" date="2013-09" db="EMBL/GenBank/DDBJ databases">
        <title>Corchorus capsularis genome sequencing.</title>
        <authorList>
            <person name="Alam M."/>
            <person name="Haque M.S."/>
            <person name="Islam M.S."/>
            <person name="Emdad E.M."/>
            <person name="Islam M.M."/>
            <person name="Ahmed B."/>
            <person name="Halim A."/>
            <person name="Hossen Q.M.M."/>
            <person name="Hossain M.Z."/>
            <person name="Ahmed R."/>
            <person name="Khan M.M."/>
            <person name="Islam R."/>
            <person name="Rashid M.M."/>
            <person name="Khan S.A."/>
            <person name="Rahman M.S."/>
            <person name="Alam M."/>
        </authorList>
    </citation>
    <scope>NUCLEOTIDE SEQUENCE [LARGE SCALE GENOMIC DNA]</scope>
    <source>
        <strain evidence="4">cv. CVL-1</strain>
        <tissue evidence="3">Whole seedling</tissue>
    </source>
</reference>
<evidence type="ECO:0000256" key="1">
    <source>
        <dbReference type="SAM" id="MobiDB-lite"/>
    </source>
</evidence>
<dbReference type="OrthoDB" id="1002408at2759"/>
<evidence type="ECO:0000259" key="2">
    <source>
        <dbReference type="Pfam" id="PF14309"/>
    </source>
</evidence>
<accession>A0A1R3IS67</accession>
<dbReference type="EMBL" id="AWWV01009601">
    <property type="protein sequence ID" value="OMO85411.1"/>
    <property type="molecule type" value="Genomic_DNA"/>
</dbReference>
<keyword evidence="4" id="KW-1185">Reference proteome</keyword>
<sequence length="166" mass="19710">MAKLDPIELEKRMLEEEQDDDDIDEENCIYEQEEEEEELELESASSDDEMNVDYGFVHEVLKSSFHSLRHIPEDMKRLVSDLIAEEQQTEQDCDIVRSVCKRLESNTIDMMVEQDLRRDLDGWKRNQEQIREIALEVEYAIFGLLMEELSEELVSLNEVFDGRRKF</sequence>